<dbReference type="Gene3D" id="3.40.50.1820">
    <property type="entry name" value="alpha/beta hydrolase"/>
    <property type="match status" value="1"/>
</dbReference>
<keyword evidence="3" id="KW-1185">Reference proteome</keyword>
<feature type="domain" description="AB hydrolase-1" evidence="1">
    <location>
        <begin position="275"/>
        <end position="498"/>
    </location>
</feature>
<sequence>MLASVNLTASVALLLGYNRRPIQIWASTIIGACNRLNEIRTPYGRDGADQMTAVITQYRAISALIPDTDRSDDLFLRAVNFQSGLSYFVSGLSKLFGSSWVQGDALGEIVQTQAYGSGPAAQVLKSRTWLARLLTWATPLWEVSFPVVYMLPERWGRLALVGVKGFHVAVAAVMELPRFIWGFTGSHGAVDYVIRRQVLPSSKVERVVLTAAAAVTATTATYAAAQRALDIERRRGLKGTELWPMNDGDIEYVHQSPTTADTDPSTAPVVILEAGLGNSLDAWAWVSAFSRPDCHVIAYHRRGYGQTTSSALPHTVVDVLVRSTRSSGPLIGVTHSIGLLALASYAGRDIAGRRIAAVVIVDGTDPDLFAADRQDRRRVGTYLQAQLRSMFAALTGIYNFAPHAVGRQSRYEPDQQNGIIQFVFCPRNIHRAIGEYFEFETDQVLDALRAIPNRYLVASQENAAQQAELAIKIGAEYTLVPDSSHRSIIGFRENAQQVALVIRGAADAAA</sequence>
<dbReference type="InterPro" id="IPR000073">
    <property type="entry name" value="AB_hydrolase_1"/>
</dbReference>
<protein>
    <recommendedName>
        <fullName evidence="1">AB hydrolase-1 domain-containing protein</fullName>
    </recommendedName>
</protein>
<proteinExistence type="predicted"/>
<dbReference type="SUPFAM" id="SSF53474">
    <property type="entry name" value="alpha/beta-Hydrolases"/>
    <property type="match status" value="1"/>
</dbReference>
<name>A0ABX5ABA3_RATRA</name>
<accession>A0ABX5ABA3</accession>
<gene>
    <name evidence="2" type="ORF">C5C40_12745</name>
</gene>
<dbReference type="Pfam" id="PF12697">
    <property type="entry name" value="Abhydrolase_6"/>
    <property type="match status" value="1"/>
</dbReference>
<reference evidence="2 3" key="1">
    <citation type="submission" date="2018-02" db="EMBL/GenBank/DDBJ databases">
        <title>Bacteriophage NCPPB3778 and a type I-E CRISPR drive the evolution of the US Biological Select Agent, Rathayibacter toxicus.</title>
        <authorList>
            <person name="Davis E.W.II."/>
            <person name="Tabima J.F."/>
            <person name="Weisberg A.J."/>
            <person name="Lopes L.D."/>
            <person name="Wiseman M.S."/>
            <person name="Wiseman M.S."/>
            <person name="Pupko T."/>
            <person name="Belcher M.S."/>
            <person name="Sechler A.J."/>
            <person name="Tancos M.A."/>
            <person name="Schroeder B.K."/>
            <person name="Murray T.D."/>
            <person name="Luster D.G."/>
            <person name="Schneider W.L."/>
            <person name="Rogers E."/>
            <person name="Andreote F.D."/>
            <person name="Grunwald N.J."/>
            <person name="Putnam M.L."/>
            <person name="Chang J.H."/>
        </authorList>
    </citation>
    <scope>NUCLEOTIDE SEQUENCE [LARGE SCALE GENOMIC DNA]</scope>
    <source>
        <strain evidence="2 3">AY1D6</strain>
    </source>
</reference>
<comment type="caution">
    <text evidence="2">The sequence shown here is derived from an EMBL/GenBank/DDBJ whole genome shotgun (WGS) entry which is preliminary data.</text>
</comment>
<dbReference type="EMBL" id="PSVT01000033">
    <property type="protein sequence ID" value="PPH74718.1"/>
    <property type="molecule type" value="Genomic_DNA"/>
</dbReference>
<dbReference type="Proteomes" id="UP000239698">
    <property type="component" value="Unassembled WGS sequence"/>
</dbReference>
<evidence type="ECO:0000313" key="3">
    <source>
        <dbReference type="Proteomes" id="UP000239698"/>
    </source>
</evidence>
<organism evidence="2 3">
    <name type="scientific">Rathayibacter rathayi</name>
    <name type="common">Corynebacterium rathayi</name>
    <dbReference type="NCBI Taxonomy" id="33887"/>
    <lineage>
        <taxon>Bacteria</taxon>
        <taxon>Bacillati</taxon>
        <taxon>Actinomycetota</taxon>
        <taxon>Actinomycetes</taxon>
        <taxon>Micrococcales</taxon>
        <taxon>Microbacteriaceae</taxon>
        <taxon>Rathayibacter</taxon>
    </lineage>
</organism>
<evidence type="ECO:0000313" key="2">
    <source>
        <dbReference type="EMBL" id="PPH74718.1"/>
    </source>
</evidence>
<evidence type="ECO:0000259" key="1">
    <source>
        <dbReference type="Pfam" id="PF12697"/>
    </source>
</evidence>
<dbReference type="InterPro" id="IPR029058">
    <property type="entry name" value="AB_hydrolase_fold"/>
</dbReference>